<evidence type="ECO:0000256" key="5">
    <source>
        <dbReference type="ARBA" id="ARBA00022989"/>
    </source>
</evidence>
<feature type="transmembrane region" description="Helical" evidence="7">
    <location>
        <begin position="49"/>
        <end position="67"/>
    </location>
</feature>
<keyword evidence="5 7" id="KW-1133">Transmembrane helix</keyword>
<dbReference type="SUPFAM" id="SSF118215">
    <property type="entry name" value="Proton glutamate symport protein"/>
    <property type="match status" value="1"/>
</dbReference>
<dbReference type="AlphaFoldDB" id="Q254K2"/>
<keyword evidence="3" id="KW-0813">Transport</keyword>
<dbReference type="PANTHER" id="PTHR42865">
    <property type="entry name" value="PROTON/GLUTAMATE-ASPARTATE SYMPORTER"/>
    <property type="match status" value="1"/>
</dbReference>
<dbReference type="RefSeq" id="WP_011458066.1">
    <property type="nucleotide sequence ID" value="NC_007899.1"/>
</dbReference>
<keyword evidence="9" id="KW-1185">Reference proteome</keyword>
<feature type="transmembrane region" description="Helical" evidence="7">
    <location>
        <begin position="79"/>
        <end position="105"/>
    </location>
</feature>
<dbReference type="InterPro" id="IPR001991">
    <property type="entry name" value="Na-dicarboxylate_symporter"/>
</dbReference>
<dbReference type="PANTHER" id="PTHR42865:SF5">
    <property type="entry name" value="L-CYSTINE TRANSPORTER TCYP"/>
    <property type="match status" value="1"/>
</dbReference>
<proteinExistence type="inferred from homology"/>
<sequence length="408" mass="44334">MKKKLAKSNYNLLLLGSMLLGLALASFNSPLVFQSAEIISGIFLKLLRFLSLPLVFFAIGSTITSIKNFQVMLSVGRKVLYYTLLTTIISATVGLGLFIIIYPVMPLENAVGSSSTVCSTGYLKILSNTIPANILEPFLDNNVISATFLAALLGIASLFLPEKEKNFTHTLFSTFFSILLNVAKGVLKLLVPATLAFSVLFYKEVSQGQDNLVVFSKYLLCVVGANLIQGFIVLPWLLKANKLSPIKIAKGMSPALITAFFSKSSASTLPLTMELAEEEIKIKPALSRLAFPLCSVINMNGCAAFILITVLFVSASNGISFSLFSMISWIFIATLCAIGNSGVPMGCFFLASSLITSMHIPLHLLGLILPFYTVLDMIETALNVWSDCCVVSVTDKYFSNKFIELEQV</sequence>
<dbReference type="InterPro" id="IPR036458">
    <property type="entry name" value="Na:dicarbo_symporter_sf"/>
</dbReference>
<dbReference type="PRINTS" id="PR00173">
    <property type="entry name" value="EDTRNSPORT"/>
</dbReference>
<feature type="transmembrane region" description="Helical" evidence="7">
    <location>
        <begin position="289"/>
        <end position="313"/>
    </location>
</feature>
<dbReference type="KEGG" id="cfe:CF0514"/>
<evidence type="ECO:0000256" key="4">
    <source>
        <dbReference type="ARBA" id="ARBA00022692"/>
    </source>
</evidence>
<reference evidence="8 9" key="1">
    <citation type="journal article" date="2006" name="DNA Res.">
        <title>Genome sequence of the cat pathogen, Chlamydophila felis.</title>
        <authorList>
            <person name="Azuma Y."/>
            <person name="Hirakawa H."/>
            <person name="Yamashita A."/>
            <person name="Cai Y."/>
            <person name="Rahman M.A."/>
            <person name="Suzuki H."/>
            <person name="Mitaku S."/>
            <person name="Toh H."/>
            <person name="Goto S."/>
            <person name="Murakami T."/>
            <person name="Sugi K."/>
            <person name="Hayashi H."/>
            <person name="Fukushi H."/>
            <person name="Hattori M."/>
            <person name="Kuhara S."/>
            <person name="Shirai M."/>
        </authorList>
    </citation>
    <scope>NUCLEOTIDE SEQUENCE [LARGE SCALE GENOMIC DNA]</scope>
    <source>
        <strain evidence="8 9">Fe/C-56</strain>
    </source>
</reference>
<gene>
    <name evidence="8" type="primary">aaaT</name>
    <name evidence="8" type="ordered locus">CF0514</name>
</gene>
<protein>
    <submittedName>
        <fullName evidence="8">Proton:sodium-glutamate symport protein</fullName>
    </submittedName>
</protein>
<comment type="similarity">
    <text evidence="2">Belongs to the dicarboxylate/amino acid:cation symporter (DAACS) (TC 2.A.23) family.</text>
</comment>
<dbReference type="GO" id="GO:0015184">
    <property type="term" value="F:L-cystine transmembrane transporter activity"/>
    <property type="evidence" value="ECO:0007669"/>
    <property type="project" value="TreeGrafter"/>
</dbReference>
<keyword evidence="4 7" id="KW-0812">Transmembrane</keyword>
<evidence type="ECO:0000256" key="6">
    <source>
        <dbReference type="ARBA" id="ARBA00023136"/>
    </source>
</evidence>
<feature type="transmembrane region" description="Helical" evidence="7">
    <location>
        <begin position="172"/>
        <end position="202"/>
    </location>
</feature>
<feature type="transmembrane region" description="Helical" evidence="7">
    <location>
        <begin position="143"/>
        <end position="160"/>
    </location>
</feature>
<dbReference type="HOGENOM" id="CLU_019375_7_1_0"/>
<feature type="transmembrane region" description="Helical" evidence="7">
    <location>
        <begin position="347"/>
        <end position="372"/>
    </location>
</feature>
<accession>Q254K2</accession>
<dbReference type="GO" id="GO:0015293">
    <property type="term" value="F:symporter activity"/>
    <property type="evidence" value="ECO:0007669"/>
    <property type="project" value="InterPro"/>
</dbReference>
<comment type="subcellular location">
    <subcellularLocation>
        <location evidence="1">Membrane</location>
        <topology evidence="1">Multi-pass membrane protein</topology>
    </subcellularLocation>
</comment>
<evidence type="ECO:0000256" key="7">
    <source>
        <dbReference type="SAM" id="Phobius"/>
    </source>
</evidence>
<dbReference type="Proteomes" id="UP000001260">
    <property type="component" value="Chromosome"/>
</dbReference>
<dbReference type="OrthoDB" id="9768885at2"/>
<organism evidence="8 9">
    <name type="scientific">Chlamydia felis (strain Fe/C-56)</name>
    <name type="common">Chlamydophila felis</name>
    <dbReference type="NCBI Taxonomy" id="264202"/>
    <lineage>
        <taxon>Bacteria</taxon>
        <taxon>Pseudomonadati</taxon>
        <taxon>Chlamydiota</taxon>
        <taxon>Chlamydiia</taxon>
        <taxon>Chlamydiales</taxon>
        <taxon>Chlamydiaceae</taxon>
        <taxon>Chlamydia/Chlamydophila group</taxon>
        <taxon>Chlamydia</taxon>
    </lineage>
</organism>
<dbReference type="STRING" id="264202.CF0514"/>
<evidence type="ECO:0000313" key="8">
    <source>
        <dbReference type="EMBL" id="BAE81286.1"/>
    </source>
</evidence>
<keyword evidence="6 7" id="KW-0472">Membrane</keyword>
<feature type="transmembrane region" description="Helical" evidence="7">
    <location>
        <begin position="214"/>
        <end position="238"/>
    </location>
</feature>
<evidence type="ECO:0000313" key="9">
    <source>
        <dbReference type="Proteomes" id="UP000001260"/>
    </source>
</evidence>
<name>Q254K2_CHLFF</name>
<evidence type="ECO:0000256" key="3">
    <source>
        <dbReference type="ARBA" id="ARBA00022448"/>
    </source>
</evidence>
<dbReference type="EMBL" id="AP006861">
    <property type="protein sequence ID" value="BAE81286.1"/>
    <property type="molecule type" value="Genomic_DNA"/>
</dbReference>
<dbReference type="eggNOG" id="COG1301">
    <property type="taxonomic scope" value="Bacteria"/>
</dbReference>
<dbReference type="Gene3D" id="1.10.3860.10">
    <property type="entry name" value="Sodium:dicarboxylate symporter"/>
    <property type="match status" value="1"/>
</dbReference>
<evidence type="ECO:0000256" key="1">
    <source>
        <dbReference type="ARBA" id="ARBA00004141"/>
    </source>
</evidence>
<evidence type="ECO:0000256" key="2">
    <source>
        <dbReference type="ARBA" id="ARBA00006148"/>
    </source>
</evidence>
<dbReference type="Pfam" id="PF00375">
    <property type="entry name" value="SDF"/>
    <property type="match status" value="1"/>
</dbReference>
<dbReference type="GO" id="GO:0005886">
    <property type="term" value="C:plasma membrane"/>
    <property type="evidence" value="ECO:0007669"/>
    <property type="project" value="TreeGrafter"/>
</dbReference>
<feature type="transmembrane region" description="Helical" evidence="7">
    <location>
        <begin position="319"/>
        <end position="340"/>
    </location>
</feature>